<protein>
    <recommendedName>
        <fullName evidence="3">Addiction module toxin RelE</fullName>
    </recommendedName>
</protein>
<gene>
    <name evidence="1" type="ORF">GCM10009751_27760</name>
</gene>
<name>A0ABN2NI72_9MICO</name>
<dbReference type="EMBL" id="BAAANL010000005">
    <property type="protein sequence ID" value="GAA1867790.1"/>
    <property type="molecule type" value="Genomic_DNA"/>
</dbReference>
<keyword evidence="2" id="KW-1185">Reference proteome</keyword>
<dbReference type="Pfam" id="PF05973">
    <property type="entry name" value="Gp49"/>
    <property type="match status" value="1"/>
</dbReference>
<comment type="caution">
    <text evidence="1">The sequence shown here is derived from an EMBL/GenBank/DDBJ whole genome shotgun (WGS) entry which is preliminary data.</text>
</comment>
<evidence type="ECO:0000313" key="1">
    <source>
        <dbReference type="EMBL" id="GAA1867790.1"/>
    </source>
</evidence>
<proteinExistence type="predicted"/>
<evidence type="ECO:0008006" key="3">
    <source>
        <dbReference type="Google" id="ProtNLM"/>
    </source>
</evidence>
<dbReference type="RefSeq" id="WP_344103881.1">
    <property type="nucleotide sequence ID" value="NZ_BAAANL010000005.1"/>
</dbReference>
<sequence length="123" mass="14253">MEEWDIQATDEFRQWFNTLDRDTKLQLTDAIDLLAERGPQLGQPLVDRIEGSQLHNMKELRPGSKGNTEIRALFAFDPWRSAILLIGGDKSGKWSSWYRIAIPQAERLFAEYLKERGKDDSDE</sequence>
<reference evidence="1 2" key="1">
    <citation type="journal article" date="2019" name="Int. J. Syst. Evol. Microbiol.">
        <title>The Global Catalogue of Microorganisms (GCM) 10K type strain sequencing project: providing services to taxonomists for standard genome sequencing and annotation.</title>
        <authorList>
            <consortium name="The Broad Institute Genomics Platform"/>
            <consortium name="The Broad Institute Genome Sequencing Center for Infectious Disease"/>
            <person name="Wu L."/>
            <person name="Ma J."/>
        </authorList>
    </citation>
    <scope>NUCLEOTIDE SEQUENCE [LARGE SCALE GENOMIC DNA]</scope>
    <source>
        <strain evidence="1 2">JCM 14326</strain>
    </source>
</reference>
<dbReference type="Proteomes" id="UP001501094">
    <property type="component" value="Unassembled WGS sequence"/>
</dbReference>
<dbReference type="InterPro" id="IPR009241">
    <property type="entry name" value="HigB-like"/>
</dbReference>
<evidence type="ECO:0000313" key="2">
    <source>
        <dbReference type="Proteomes" id="UP001501094"/>
    </source>
</evidence>
<accession>A0ABN2NI72</accession>
<organism evidence="1 2">
    <name type="scientific">Myceligenerans crystallogenes</name>
    <dbReference type="NCBI Taxonomy" id="316335"/>
    <lineage>
        <taxon>Bacteria</taxon>
        <taxon>Bacillati</taxon>
        <taxon>Actinomycetota</taxon>
        <taxon>Actinomycetes</taxon>
        <taxon>Micrococcales</taxon>
        <taxon>Promicromonosporaceae</taxon>
        <taxon>Myceligenerans</taxon>
    </lineage>
</organism>